<protein>
    <submittedName>
        <fullName evidence="4">PaaI family thioesterase</fullName>
    </submittedName>
</protein>
<evidence type="ECO:0000259" key="3">
    <source>
        <dbReference type="Pfam" id="PF03061"/>
    </source>
</evidence>
<proteinExistence type="inferred from homology"/>
<dbReference type="EMBL" id="JAKRVX010000001">
    <property type="protein sequence ID" value="MCL9815612.1"/>
    <property type="molecule type" value="Genomic_DNA"/>
</dbReference>
<dbReference type="AlphaFoldDB" id="A0AAE3FU28"/>
<dbReference type="PANTHER" id="PTHR21660">
    <property type="entry name" value="THIOESTERASE SUPERFAMILY MEMBER-RELATED"/>
    <property type="match status" value="1"/>
</dbReference>
<keyword evidence="5" id="KW-1185">Reference proteome</keyword>
<gene>
    <name evidence="4" type="ORF">AArcSt2_01500</name>
</gene>
<keyword evidence="2" id="KW-0378">Hydrolase</keyword>
<reference evidence="4" key="1">
    <citation type="journal article" date="2022" name="Syst. Appl. Microbiol.">
        <title>Natronocalculus amylovorans gen. nov., sp. nov., and Natranaeroarchaeum aerophilus sp. nov., dominant culturable amylolytic natronoarchaea from hypersaline soda lakes in southwestern Siberia.</title>
        <authorList>
            <person name="Sorokin D.Y."/>
            <person name="Elcheninov A.G."/>
            <person name="Khizhniak T.V."/>
            <person name="Koenen M."/>
            <person name="Bale N.J."/>
            <person name="Damste J.S.S."/>
            <person name="Kublanov I.V."/>
        </authorList>
    </citation>
    <scope>NUCLEOTIDE SEQUENCE</scope>
    <source>
        <strain evidence="4">AArc-St2</strain>
    </source>
</reference>
<dbReference type="InterPro" id="IPR003736">
    <property type="entry name" value="PAAI_dom"/>
</dbReference>
<dbReference type="Proteomes" id="UP001203207">
    <property type="component" value="Unassembled WGS sequence"/>
</dbReference>
<evidence type="ECO:0000313" key="5">
    <source>
        <dbReference type="Proteomes" id="UP001203207"/>
    </source>
</evidence>
<accession>A0AAE3FU28</accession>
<dbReference type="Gene3D" id="3.10.129.10">
    <property type="entry name" value="Hotdog Thioesterase"/>
    <property type="match status" value="1"/>
</dbReference>
<name>A0AAE3FU28_9EURY</name>
<dbReference type="GO" id="GO:0047617">
    <property type="term" value="F:fatty acyl-CoA hydrolase activity"/>
    <property type="evidence" value="ECO:0007669"/>
    <property type="project" value="InterPro"/>
</dbReference>
<dbReference type="CDD" id="cd03443">
    <property type="entry name" value="PaaI_thioesterase"/>
    <property type="match status" value="1"/>
</dbReference>
<dbReference type="SUPFAM" id="SSF54637">
    <property type="entry name" value="Thioesterase/thiol ester dehydrase-isomerase"/>
    <property type="match status" value="1"/>
</dbReference>
<comment type="caution">
    <text evidence="4">The sequence shown here is derived from an EMBL/GenBank/DDBJ whole genome shotgun (WGS) entry which is preliminary data.</text>
</comment>
<dbReference type="RefSeq" id="WP_250582456.1">
    <property type="nucleotide sequence ID" value="NZ_JAKRVX010000001.1"/>
</dbReference>
<dbReference type="InterPro" id="IPR006683">
    <property type="entry name" value="Thioestr_dom"/>
</dbReference>
<dbReference type="InterPro" id="IPR029069">
    <property type="entry name" value="HotDog_dom_sf"/>
</dbReference>
<dbReference type="Pfam" id="PF03061">
    <property type="entry name" value="4HBT"/>
    <property type="match status" value="1"/>
</dbReference>
<dbReference type="InterPro" id="IPR039298">
    <property type="entry name" value="ACOT13"/>
</dbReference>
<reference evidence="4" key="2">
    <citation type="submission" date="2022-02" db="EMBL/GenBank/DDBJ databases">
        <authorList>
            <person name="Elcheninov A.G."/>
            <person name="Sorokin D.Y."/>
            <person name="Kublanov I.V."/>
        </authorList>
    </citation>
    <scope>NUCLEOTIDE SEQUENCE</scope>
    <source>
        <strain evidence="4">AArc-St2</strain>
    </source>
</reference>
<feature type="domain" description="Thioesterase" evidence="3">
    <location>
        <begin position="47"/>
        <end position="116"/>
    </location>
</feature>
<evidence type="ECO:0000256" key="2">
    <source>
        <dbReference type="ARBA" id="ARBA00022801"/>
    </source>
</evidence>
<organism evidence="4 5">
    <name type="scientific">Natronocalculus amylovorans</name>
    <dbReference type="NCBI Taxonomy" id="2917812"/>
    <lineage>
        <taxon>Archaea</taxon>
        <taxon>Methanobacteriati</taxon>
        <taxon>Methanobacteriota</taxon>
        <taxon>Stenosarchaea group</taxon>
        <taxon>Halobacteria</taxon>
        <taxon>Halobacteriales</taxon>
        <taxon>Haloferacaceae</taxon>
        <taxon>Natronocalculus</taxon>
    </lineage>
</organism>
<dbReference type="PANTHER" id="PTHR21660:SF1">
    <property type="entry name" value="ACYL-COENZYME A THIOESTERASE 13"/>
    <property type="match status" value="1"/>
</dbReference>
<comment type="similarity">
    <text evidence="1">Belongs to the thioesterase PaaI family.</text>
</comment>
<sequence length="145" mass="15037">MDELVTLMNEMPFVSDIGIEITAAADGRATGQLKLEPRHSSVPDRTIAHGGVTYALADTVGGAAVLSVCGQPTPTIDMRIDYLTPAQTALVAEATVVRNGGTVSVVEIHISDADGIAVADARGVYKTSGGSGDTAWGSIKRNREQ</sequence>
<dbReference type="NCBIfam" id="TIGR00369">
    <property type="entry name" value="unchar_dom_1"/>
    <property type="match status" value="1"/>
</dbReference>
<evidence type="ECO:0000313" key="4">
    <source>
        <dbReference type="EMBL" id="MCL9815612.1"/>
    </source>
</evidence>
<evidence type="ECO:0000256" key="1">
    <source>
        <dbReference type="ARBA" id="ARBA00008324"/>
    </source>
</evidence>